<dbReference type="AlphaFoldDB" id="A0A9P4XUV5"/>
<reference evidence="2" key="1">
    <citation type="journal article" date="2020" name="Phytopathology">
        <title>Genome sequence of the chestnut blight fungus Cryphonectria parasitica EP155: A fundamental resource for an archetypical invasive plant pathogen.</title>
        <authorList>
            <person name="Crouch J.A."/>
            <person name="Dawe A."/>
            <person name="Aerts A."/>
            <person name="Barry K."/>
            <person name="Churchill A.C.L."/>
            <person name="Grimwood J."/>
            <person name="Hillman B."/>
            <person name="Milgroom M.G."/>
            <person name="Pangilinan J."/>
            <person name="Smith M."/>
            <person name="Salamov A."/>
            <person name="Schmutz J."/>
            <person name="Yadav J."/>
            <person name="Grigoriev I.V."/>
            <person name="Nuss D."/>
        </authorList>
    </citation>
    <scope>NUCLEOTIDE SEQUENCE</scope>
    <source>
        <strain evidence="2">EP155</strain>
    </source>
</reference>
<keyword evidence="3" id="KW-1185">Reference proteome</keyword>
<dbReference type="InterPro" id="IPR000073">
    <property type="entry name" value="AB_hydrolase_1"/>
</dbReference>
<evidence type="ECO:0000313" key="2">
    <source>
        <dbReference type="EMBL" id="KAF3761333.1"/>
    </source>
</evidence>
<comment type="caution">
    <text evidence="2">The sequence shown here is derived from an EMBL/GenBank/DDBJ whole genome shotgun (WGS) entry which is preliminary data.</text>
</comment>
<accession>A0A9P4XUV5</accession>
<organism evidence="2 3">
    <name type="scientific">Cryphonectria parasitica (strain ATCC 38755 / EP155)</name>
    <dbReference type="NCBI Taxonomy" id="660469"/>
    <lineage>
        <taxon>Eukaryota</taxon>
        <taxon>Fungi</taxon>
        <taxon>Dikarya</taxon>
        <taxon>Ascomycota</taxon>
        <taxon>Pezizomycotina</taxon>
        <taxon>Sordariomycetes</taxon>
        <taxon>Sordariomycetidae</taxon>
        <taxon>Diaporthales</taxon>
        <taxon>Cryphonectriaceae</taxon>
        <taxon>Cryphonectria-Endothia species complex</taxon>
        <taxon>Cryphonectria</taxon>
    </lineage>
</organism>
<dbReference type="SUPFAM" id="SSF53474">
    <property type="entry name" value="alpha/beta-Hydrolases"/>
    <property type="match status" value="1"/>
</dbReference>
<dbReference type="RefSeq" id="XP_040772312.1">
    <property type="nucleotide sequence ID" value="XM_040922330.1"/>
</dbReference>
<dbReference type="InterPro" id="IPR029058">
    <property type="entry name" value="AB_hydrolase_fold"/>
</dbReference>
<evidence type="ECO:0000313" key="3">
    <source>
        <dbReference type="Proteomes" id="UP000803844"/>
    </source>
</evidence>
<sequence>MSAVFDIKEHVIEGQHIREYPRATAHAQEEILQLAVKQYIPKDNPKPKPGDITIIASHANGFVKELYEPLWEDLLHTCRQSGVNIRGIWIADVAWQGQSGILNEHKLGNDPSWFDHARDLLHLTNVFRAQMPRPVIGVGHSFGANIIINVAYMHPRLFSGLVMIDPVMSSRIRFGPLYGFSTMRASASRRDLWSSRQEAEQAVRRNKFYATWDPRAVDNLIKFGYRDGPTLLYPDKTGGEVTLTTTKHLECFTYYRPILQGPRDPHTGKRTMDRSLIPDATSEVDEFPNFPFYGNASSTTAARLGELRPSVLWIAGELSAVCPPETQQEKMELTGYGPGGNGGAKAGRVKEYVVKGVGHLVAMERPKKIAEQAAGFIRDEVDRWRREEESYRKDHHGQFTLKKQ</sequence>
<dbReference type="OrthoDB" id="94039at2759"/>
<dbReference type="Pfam" id="PF12697">
    <property type="entry name" value="Abhydrolase_6"/>
    <property type="match status" value="1"/>
</dbReference>
<protein>
    <submittedName>
        <fullName evidence="2">Alpha/beta-hydrolase</fullName>
    </submittedName>
</protein>
<dbReference type="Gene3D" id="3.40.50.1820">
    <property type="entry name" value="alpha/beta hydrolase"/>
    <property type="match status" value="1"/>
</dbReference>
<dbReference type="EMBL" id="MU032351">
    <property type="protein sequence ID" value="KAF3761333.1"/>
    <property type="molecule type" value="Genomic_DNA"/>
</dbReference>
<proteinExistence type="predicted"/>
<name>A0A9P4XUV5_CRYP1</name>
<feature type="domain" description="AB hydrolase-1" evidence="1">
    <location>
        <begin position="89"/>
        <end position="371"/>
    </location>
</feature>
<dbReference type="GeneID" id="63839459"/>
<gene>
    <name evidence="2" type="ORF">M406DRAFT_347790</name>
</gene>
<dbReference type="Proteomes" id="UP000803844">
    <property type="component" value="Unassembled WGS sequence"/>
</dbReference>
<evidence type="ECO:0000259" key="1">
    <source>
        <dbReference type="Pfam" id="PF12697"/>
    </source>
</evidence>